<keyword evidence="2" id="KW-1185">Reference proteome</keyword>
<reference evidence="2" key="1">
    <citation type="journal article" date="2019" name="Int. J. Syst. Evol. Microbiol.">
        <title>The Global Catalogue of Microorganisms (GCM) 10K type strain sequencing project: providing services to taxonomists for standard genome sequencing and annotation.</title>
        <authorList>
            <consortium name="The Broad Institute Genomics Platform"/>
            <consortium name="The Broad Institute Genome Sequencing Center for Infectious Disease"/>
            <person name="Wu L."/>
            <person name="Ma J."/>
        </authorList>
    </citation>
    <scope>NUCLEOTIDE SEQUENCE [LARGE SCALE GENOMIC DNA]</scope>
    <source>
        <strain evidence="2">JCM 13249</strain>
    </source>
</reference>
<dbReference type="Proteomes" id="UP001500655">
    <property type="component" value="Unassembled WGS sequence"/>
</dbReference>
<evidence type="ECO:0000313" key="2">
    <source>
        <dbReference type="Proteomes" id="UP001500655"/>
    </source>
</evidence>
<dbReference type="EMBL" id="BAAALS010000019">
    <property type="protein sequence ID" value="GAA1763418.1"/>
    <property type="molecule type" value="Genomic_DNA"/>
</dbReference>
<comment type="caution">
    <text evidence="1">The sequence shown here is derived from an EMBL/GenBank/DDBJ whole genome shotgun (WGS) entry which is preliminary data.</text>
</comment>
<evidence type="ECO:0008006" key="3">
    <source>
        <dbReference type="Google" id="ProtNLM"/>
    </source>
</evidence>
<accession>A0ABP4WYK1</accession>
<evidence type="ECO:0000313" key="1">
    <source>
        <dbReference type="EMBL" id="GAA1763418.1"/>
    </source>
</evidence>
<dbReference type="RefSeq" id="WP_344083512.1">
    <property type="nucleotide sequence ID" value="NZ_BAAALS010000019.1"/>
</dbReference>
<sequence>MPIPAHRIVGLAAAIIVTGGLAVSLAGSATAASAAIPPPAARPVTASPGEMAQPIQAAASCYASPRRGVPNVAVRRHRSVNSDFLGLMPNQLVPTDCATTAGSPYLIKGCEASNQWLRVQVPQPGWVPRGCIHWTIAAS</sequence>
<gene>
    <name evidence="1" type="ORF">GCM10009681_38080</name>
</gene>
<protein>
    <recommendedName>
        <fullName evidence="3">SH3 domain-containing protein</fullName>
    </recommendedName>
</protein>
<organism evidence="1 2">
    <name type="scientific">Luedemannella helvata</name>
    <dbReference type="NCBI Taxonomy" id="349315"/>
    <lineage>
        <taxon>Bacteria</taxon>
        <taxon>Bacillati</taxon>
        <taxon>Actinomycetota</taxon>
        <taxon>Actinomycetes</taxon>
        <taxon>Micromonosporales</taxon>
        <taxon>Micromonosporaceae</taxon>
        <taxon>Luedemannella</taxon>
    </lineage>
</organism>
<proteinExistence type="predicted"/>
<name>A0ABP4WYK1_9ACTN</name>